<evidence type="ECO:0000256" key="5">
    <source>
        <dbReference type="ARBA" id="ARBA00022801"/>
    </source>
</evidence>
<dbReference type="GO" id="GO:0141221">
    <property type="term" value="F:histone deacetylase activity, hydrolytic mechanism"/>
    <property type="evidence" value="ECO:0007669"/>
    <property type="project" value="UniProtKB-EC"/>
</dbReference>
<dbReference type="GO" id="GO:0005634">
    <property type="term" value="C:nucleus"/>
    <property type="evidence" value="ECO:0007669"/>
    <property type="project" value="UniProtKB-SubCell"/>
</dbReference>
<keyword evidence="9" id="KW-0539">Nucleus</keyword>
<feature type="compositionally biased region" description="Polar residues" evidence="11">
    <location>
        <begin position="222"/>
        <end position="244"/>
    </location>
</feature>
<accession>A0A1A7YHA6</accession>
<feature type="compositionally biased region" description="Basic and acidic residues" evidence="11">
    <location>
        <begin position="249"/>
        <end position="260"/>
    </location>
</feature>
<dbReference type="AlphaFoldDB" id="A0A1A7YHA6"/>
<reference evidence="13" key="1">
    <citation type="submission" date="2016-05" db="EMBL/GenBank/DDBJ databases">
        <authorList>
            <person name="Lavstsen T."/>
            <person name="Jespersen J.S."/>
        </authorList>
    </citation>
    <scope>NUCLEOTIDE SEQUENCE</scope>
    <source>
        <tissue evidence="13">Brain</tissue>
    </source>
</reference>
<comment type="subcellular location">
    <subcellularLocation>
        <location evidence="1">Nucleus</location>
    </subcellularLocation>
</comment>
<evidence type="ECO:0000256" key="3">
    <source>
        <dbReference type="ARBA" id="ARBA00012111"/>
    </source>
</evidence>
<keyword evidence="5" id="KW-0378">Hydrolase</keyword>
<organism evidence="13">
    <name type="scientific">Iconisemion striatum</name>
    <dbReference type="NCBI Taxonomy" id="60296"/>
    <lineage>
        <taxon>Eukaryota</taxon>
        <taxon>Metazoa</taxon>
        <taxon>Chordata</taxon>
        <taxon>Craniata</taxon>
        <taxon>Vertebrata</taxon>
        <taxon>Euteleostomi</taxon>
        <taxon>Actinopterygii</taxon>
        <taxon>Neopterygii</taxon>
        <taxon>Teleostei</taxon>
        <taxon>Neoteleostei</taxon>
        <taxon>Acanthomorphata</taxon>
        <taxon>Ovalentaria</taxon>
        <taxon>Atherinomorphae</taxon>
        <taxon>Cyprinodontiformes</taxon>
        <taxon>Nothobranchiidae</taxon>
        <taxon>Iconisemion</taxon>
    </lineage>
</organism>
<evidence type="ECO:0000256" key="9">
    <source>
        <dbReference type="ARBA" id="ARBA00023242"/>
    </source>
</evidence>
<dbReference type="Gene3D" id="6.10.250.1550">
    <property type="match status" value="1"/>
</dbReference>
<evidence type="ECO:0000256" key="6">
    <source>
        <dbReference type="ARBA" id="ARBA00022853"/>
    </source>
</evidence>
<feature type="compositionally biased region" description="Low complexity" evidence="11">
    <location>
        <begin position="305"/>
        <end position="328"/>
    </location>
</feature>
<keyword evidence="8" id="KW-0804">Transcription</keyword>
<feature type="region of interest" description="Disordered" evidence="11">
    <location>
        <begin position="305"/>
        <end position="351"/>
    </location>
</feature>
<feature type="region of interest" description="Disordered" evidence="11">
    <location>
        <begin position="438"/>
        <end position="478"/>
    </location>
</feature>
<feature type="region of interest" description="Disordered" evidence="11">
    <location>
        <begin position="129"/>
        <end position="179"/>
    </location>
</feature>
<evidence type="ECO:0000256" key="4">
    <source>
        <dbReference type="ARBA" id="ARBA00022491"/>
    </source>
</evidence>
<proteinExistence type="inferred from homology"/>
<dbReference type="PANTHER" id="PTHR45364">
    <property type="entry name" value="HISTONE DEACETYLASE 9-RELATED"/>
    <property type="match status" value="1"/>
</dbReference>
<evidence type="ECO:0000256" key="2">
    <source>
        <dbReference type="ARBA" id="ARBA00007738"/>
    </source>
</evidence>
<feature type="compositionally biased region" description="Acidic residues" evidence="11">
    <location>
        <begin position="530"/>
        <end position="539"/>
    </location>
</feature>
<sequence>MLQTIYEGESSFSTTEGRVGHQQLLNQTKMHNVNSSVDIKADSVLAAEPLSPLDLRTDLRMLGSGSDPGLWERQLQQELLLIQKQQQIQKQLLISEFQKQHEKLTRQHQAQLQEHLKLQQELQAMKQQQELAEKERRLEQQQQQQNQQEKEQERHRREQHVSSLSLRAKERSRESFTGAVASTEVKQKLQEFLLSKSAKDPVSNGGSHSFLHHPKLWYTSSHHTSLDQSSPPLGGTSPTCQYTLPSPFESKDDFPLRKTASEPNLKVRSRLKQKVAERRSSPMLKRRDGNIMTPYKKRALELMDSAPTNSAPGSGPSSPIGASSALGAENGPSSLPTTTKTERWPSQPRLFRPEGSVSMLSLYTSPSLPNISLGLSTASTPISAALGLKDRTTEIKHGLPGHLLGPVPLQTGLESKVSPSHQALLQHLLQKEQIRQQKIISSGQGSHHQSPLALKDRPSTSRPKLPKHRPLNRTQSAPLPQNTLAQLVIQQQHQHFLEKQKQYQQQVHINKLLSKSIEQLRQPSTHLQESEEEQEPESMQEDRLPPTGVIRKHTLSNSSSSGGSSSELPDAHYGVIKVKEEPADSEDEAVTNQRLESEQNTYLHQVKGRLVIRAMI</sequence>
<dbReference type="InterPro" id="IPR024643">
    <property type="entry name" value="Hist_deacetylase_Gln_rich_N"/>
</dbReference>
<feature type="compositionally biased region" description="Basic and acidic residues" evidence="11">
    <location>
        <begin position="274"/>
        <end position="289"/>
    </location>
</feature>
<dbReference type="EMBL" id="HADX01007292">
    <property type="protein sequence ID" value="SBP29524.1"/>
    <property type="molecule type" value="Transcribed_RNA"/>
</dbReference>
<dbReference type="EC" id="3.5.1.98" evidence="3"/>
<comment type="catalytic activity">
    <reaction evidence="10">
        <text>N(6)-acetyl-L-lysyl-[histone] + H2O = L-lysyl-[histone] + acetate</text>
        <dbReference type="Rhea" id="RHEA:58196"/>
        <dbReference type="Rhea" id="RHEA-COMP:9845"/>
        <dbReference type="Rhea" id="RHEA-COMP:11338"/>
        <dbReference type="ChEBI" id="CHEBI:15377"/>
        <dbReference type="ChEBI" id="CHEBI:29969"/>
        <dbReference type="ChEBI" id="CHEBI:30089"/>
        <dbReference type="ChEBI" id="CHEBI:61930"/>
        <dbReference type="EC" id="3.5.1.98"/>
    </reaction>
</comment>
<feature type="compositionally biased region" description="Polar residues" evidence="11">
    <location>
        <begin position="438"/>
        <end position="449"/>
    </location>
</feature>
<keyword evidence="6" id="KW-0156">Chromatin regulator</keyword>
<keyword evidence="7" id="KW-0805">Transcription regulation</keyword>
<comment type="similarity">
    <text evidence="2">Belongs to the histone deacetylase family. HD type 2 subfamily.</text>
</comment>
<feature type="region of interest" description="Disordered" evidence="11">
    <location>
        <begin position="521"/>
        <end position="575"/>
    </location>
</feature>
<evidence type="ECO:0000259" key="12">
    <source>
        <dbReference type="Pfam" id="PF12203"/>
    </source>
</evidence>
<evidence type="ECO:0000256" key="7">
    <source>
        <dbReference type="ARBA" id="ARBA00023015"/>
    </source>
</evidence>
<protein>
    <recommendedName>
        <fullName evidence="3">histone deacetylase</fullName>
        <ecNumber evidence="3">3.5.1.98</ecNumber>
    </recommendedName>
</protein>
<evidence type="ECO:0000256" key="8">
    <source>
        <dbReference type="ARBA" id="ARBA00023163"/>
    </source>
</evidence>
<evidence type="ECO:0000256" key="1">
    <source>
        <dbReference type="ARBA" id="ARBA00004123"/>
    </source>
</evidence>
<evidence type="ECO:0000256" key="10">
    <source>
        <dbReference type="ARBA" id="ARBA00048287"/>
    </source>
</evidence>
<feature type="region of interest" description="Disordered" evidence="11">
    <location>
        <begin position="222"/>
        <end position="292"/>
    </location>
</feature>
<dbReference type="PANTHER" id="PTHR45364:SF11">
    <property type="entry name" value="HISTONE DEACETYLASE 9"/>
    <property type="match status" value="1"/>
</dbReference>
<name>A0A1A7YHA6_9TELE</name>
<evidence type="ECO:0000313" key="13">
    <source>
        <dbReference type="EMBL" id="SBP29524.1"/>
    </source>
</evidence>
<evidence type="ECO:0000256" key="11">
    <source>
        <dbReference type="SAM" id="MobiDB-lite"/>
    </source>
</evidence>
<keyword evidence="4" id="KW-0678">Repressor</keyword>
<gene>
    <name evidence="13" type="primary">HDAC9B</name>
</gene>
<feature type="compositionally biased region" description="Basic and acidic residues" evidence="11">
    <location>
        <begin position="148"/>
        <end position="160"/>
    </location>
</feature>
<feature type="compositionally biased region" description="Low complexity" evidence="11">
    <location>
        <begin position="556"/>
        <end position="566"/>
    </location>
</feature>
<dbReference type="Pfam" id="PF12203">
    <property type="entry name" value="HDAC4_Gln"/>
    <property type="match status" value="1"/>
</dbReference>
<feature type="domain" description="Histone deacetylase glutamine rich N-terminal" evidence="12">
    <location>
        <begin position="67"/>
        <end position="161"/>
    </location>
</feature>
<reference evidence="13" key="2">
    <citation type="submission" date="2016-06" db="EMBL/GenBank/DDBJ databases">
        <title>The genome of a short-lived fish provides insights into sex chromosome evolution and the genetic control of aging.</title>
        <authorList>
            <person name="Reichwald K."/>
            <person name="Felder M."/>
            <person name="Petzold A."/>
            <person name="Koch P."/>
            <person name="Groth M."/>
            <person name="Platzer M."/>
        </authorList>
    </citation>
    <scope>NUCLEOTIDE SEQUENCE</scope>
    <source>
        <tissue evidence="13">Brain</tissue>
    </source>
</reference>